<dbReference type="Gene3D" id="3.60.21.10">
    <property type="match status" value="1"/>
</dbReference>
<dbReference type="AlphaFoldDB" id="A0A1B7MFN0"/>
<protein>
    <recommendedName>
        <fullName evidence="4">Metallo-dependent phosphatase</fullName>
    </recommendedName>
</protein>
<proteinExistence type="predicted"/>
<gene>
    <name evidence="2" type="ORF">K503DRAFT_806091</name>
</gene>
<dbReference type="STRING" id="1314800.A0A1B7MFN0"/>
<dbReference type="InterPro" id="IPR029052">
    <property type="entry name" value="Metallo-depent_PP-like"/>
</dbReference>
<evidence type="ECO:0000313" key="3">
    <source>
        <dbReference type="Proteomes" id="UP000092154"/>
    </source>
</evidence>
<dbReference type="SUPFAM" id="SSF56300">
    <property type="entry name" value="Metallo-dependent phosphatases"/>
    <property type="match status" value="1"/>
</dbReference>
<evidence type="ECO:0008006" key="4">
    <source>
        <dbReference type="Google" id="ProtNLM"/>
    </source>
</evidence>
<evidence type="ECO:0000256" key="1">
    <source>
        <dbReference type="SAM" id="SignalP"/>
    </source>
</evidence>
<feature type="signal peptide" evidence="1">
    <location>
        <begin position="1"/>
        <end position="24"/>
    </location>
</feature>
<organism evidence="2 3">
    <name type="scientific">Rhizopogon vinicolor AM-OR11-026</name>
    <dbReference type="NCBI Taxonomy" id="1314800"/>
    <lineage>
        <taxon>Eukaryota</taxon>
        <taxon>Fungi</taxon>
        <taxon>Dikarya</taxon>
        <taxon>Basidiomycota</taxon>
        <taxon>Agaricomycotina</taxon>
        <taxon>Agaricomycetes</taxon>
        <taxon>Agaricomycetidae</taxon>
        <taxon>Boletales</taxon>
        <taxon>Suillineae</taxon>
        <taxon>Rhizopogonaceae</taxon>
        <taxon>Rhizopogon</taxon>
    </lineage>
</organism>
<keyword evidence="1" id="KW-0732">Signal</keyword>
<dbReference type="EMBL" id="KV449416">
    <property type="protein sequence ID" value="OAX31407.1"/>
    <property type="molecule type" value="Genomic_DNA"/>
</dbReference>
<dbReference type="Proteomes" id="UP000092154">
    <property type="component" value="Unassembled WGS sequence"/>
</dbReference>
<evidence type="ECO:0000313" key="2">
    <source>
        <dbReference type="EMBL" id="OAX31407.1"/>
    </source>
</evidence>
<accession>A0A1B7MFN0</accession>
<dbReference type="OrthoDB" id="411211at2759"/>
<feature type="chain" id="PRO_5008597323" description="Metallo-dependent phosphatase" evidence="1">
    <location>
        <begin position="25"/>
        <end position="208"/>
    </location>
</feature>
<keyword evidence="3" id="KW-1185">Reference proteome</keyword>
<name>A0A1B7MFN0_9AGAM</name>
<sequence length="208" mass="22751">MTWSRLQTSVLALLALQEVPTVLAEYVRTLQLKVAPVGSEVLTVGVVGDYGWTGWKSSPPHFCLEVLPELQAAGLTIANEVLNDCDPGDITYINYVTALQIDTSSRIGQVCAMKNCTAFVSIGDNFYDSGIDFTSGGIQHFQEARVGMYSRGIFESTPWYQCLGNYDIVKGQSGVDFQTKVAPIYDSRRNFVAQELFAPSAASADHTF</sequence>
<dbReference type="InParanoid" id="A0A1B7MFN0"/>
<reference evidence="2 3" key="1">
    <citation type="submission" date="2016-06" db="EMBL/GenBank/DDBJ databases">
        <title>Comparative genomics of the ectomycorrhizal sister species Rhizopogon vinicolor and Rhizopogon vesiculosus (Basidiomycota: Boletales) reveals a divergence of the mating type B locus.</title>
        <authorList>
            <consortium name="DOE Joint Genome Institute"/>
            <person name="Mujic A.B."/>
            <person name="Kuo A."/>
            <person name="Tritt A."/>
            <person name="Lipzen A."/>
            <person name="Chen C."/>
            <person name="Johnson J."/>
            <person name="Sharma A."/>
            <person name="Barry K."/>
            <person name="Grigoriev I.V."/>
            <person name="Spatafora J.W."/>
        </authorList>
    </citation>
    <scope>NUCLEOTIDE SEQUENCE [LARGE SCALE GENOMIC DNA]</scope>
    <source>
        <strain evidence="2 3">AM-OR11-026</strain>
    </source>
</reference>